<organism evidence="1 2">
    <name type="scientific">Lacibacterium aquatile</name>
    <dbReference type="NCBI Taxonomy" id="1168082"/>
    <lineage>
        <taxon>Bacteria</taxon>
        <taxon>Pseudomonadati</taxon>
        <taxon>Pseudomonadota</taxon>
        <taxon>Alphaproteobacteria</taxon>
        <taxon>Rhodospirillales</taxon>
        <taxon>Rhodospirillaceae</taxon>
    </lineage>
</organism>
<accession>A0ABW5DWJ0</accession>
<dbReference type="EMBL" id="JBHUIP010000012">
    <property type="protein sequence ID" value="MFD2264164.1"/>
    <property type="molecule type" value="Genomic_DNA"/>
</dbReference>
<dbReference type="RefSeq" id="WP_379877211.1">
    <property type="nucleotide sequence ID" value="NZ_JBHUIP010000012.1"/>
</dbReference>
<keyword evidence="2" id="KW-1185">Reference proteome</keyword>
<reference evidence="2" key="1">
    <citation type="journal article" date="2019" name="Int. J. Syst. Evol. Microbiol.">
        <title>The Global Catalogue of Microorganisms (GCM) 10K type strain sequencing project: providing services to taxonomists for standard genome sequencing and annotation.</title>
        <authorList>
            <consortium name="The Broad Institute Genomics Platform"/>
            <consortium name="The Broad Institute Genome Sequencing Center for Infectious Disease"/>
            <person name="Wu L."/>
            <person name="Ma J."/>
        </authorList>
    </citation>
    <scope>NUCLEOTIDE SEQUENCE [LARGE SCALE GENOMIC DNA]</scope>
    <source>
        <strain evidence="2">CGMCC 1.19062</strain>
    </source>
</reference>
<dbReference type="Proteomes" id="UP001597295">
    <property type="component" value="Unassembled WGS sequence"/>
</dbReference>
<evidence type="ECO:0000313" key="1">
    <source>
        <dbReference type="EMBL" id="MFD2264164.1"/>
    </source>
</evidence>
<sequence>MTVLLGSQVRADEFADERRILKVELTISGTESWKEGTNWEKGKIAQRYFFATVVKRHKELSTENPLDPNYATDAMAKANKAQAKIAQTQENLRKKGISTGPAPMSQQDLMAAAQKIMALCKGDQACQQREGMKLMPQMMGGVQMPPTGAAPVQDDEEEVEETAKFQSWFGYEGCPTKLRATVNDTAEGGLADVGGVVPTQKTVTADYVGLDAHRTLQCLGYQSVVDVMSKTLYTRGFFFPIVRGKTEFKEGGRRITGSEDGELAALPGDVATWASGILQKAPLSGSQSGKVKLTDPVIVLPISNARYEGTVDVKLTWSFVETLAAKADASKLPDK</sequence>
<evidence type="ECO:0000313" key="2">
    <source>
        <dbReference type="Proteomes" id="UP001597295"/>
    </source>
</evidence>
<comment type="caution">
    <text evidence="1">The sequence shown here is derived from an EMBL/GenBank/DDBJ whole genome shotgun (WGS) entry which is preliminary data.</text>
</comment>
<proteinExistence type="predicted"/>
<name>A0ABW5DWJ0_9PROT</name>
<gene>
    <name evidence="1" type="ORF">ACFSM5_14780</name>
</gene>
<protein>
    <submittedName>
        <fullName evidence="1">Uncharacterized protein</fullName>
    </submittedName>
</protein>